<evidence type="ECO:0000313" key="2">
    <source>
        <dbReference type="Proteomes" id="UP001344906"/>
    </source>
</evidence>
<evidence type="ECO:0000313" key="1">
    <source>
        <dbReference type="EMBL" id="GLV59813.1"/>
    </source>
</evidence>
<sequence length="426" mass="49844">MLQIDLLLYASLTPKGNIGLETCATYLDEYSGTFAGRGKVIADWYFASNASLRNTLLTDFATAFQQKKVSKQVQKFRTDWFERIRKEIDMLLEHDNSGQIIVQSFFVEEKKIQACKKQDAPKWQQRASEFFLYFYKMYAGGDAKLPEEIFSDPKAQPFGRQELLDLFINENKGLEICAICDQARYYTEGQKKKYSILDHYFPKEAYPHFSCHPYNLIPICHTCNSSIKGTKDPLHDEKGKPRPLQKRSLPYRHNLTAQVYLEVSPGVDDQLINIGPLRAKYNVNAEDPALQQAIELLKEIYQLPDLWSKDNQSIRIHDILFRRMRHFLDNGRVLQHGTQVDTEIYNILRYLLYYLAYEDQRRDPFGFALTWMLASYLKEKDVPKSATWRGLRDEINSWFGQSLEKSQERDRRVDDLLNILLQEAKN</sequence>
<protein>
    <recommendedName>
        <fullName evidence="3">HNH nuclease domain-containing protein</fullName>
    </recommendedName>
</protein>
<dbReference type="Proteomes" id="UP001344906">
    <property type="component" value="Unassembled WGS sequence"/>
</dbReference>
<comment type="caution">
    <text evidence="1">The sequence shown here is derived from an EMBL/GenBank/DDBJ whole genome shotgun (WGS) entry which is preliminary data.</text>
</comment>
<gene>
    <name evidence="1" type="ORF">KDH_66370</name>
</gene>
<evidence type="ECO:0008006" key="3">
    <source>
        <dbReference type="Google" id="ProtNLM"/>
    </source>
</evidence>
<dbReference type="EMBL" id="BSRI01000002">
    <property type="protein sequence ID" value="GLV59813.1"/>
    <property type="molecule type" value="Genomic_DNA"/>
</dbReference>
<organism evidence="1 2">
    <name type="scientific">Dictyobacter halimunensis</name>
    <dbReference type="NCBI Taxonomy" id="3026934"/>
    <lineage>
        <taxon>Bacteria</taxon>
        <taxon>Bacillati</taxon>
        <taxon>Chloroflexota</taxon>
        <taxon>Ktedonobacteria</taxon>
        <taxon>Ktedonobacterales</taxon>
        <taxon>Dictyobacteraceae</taxon>
        <taxon>Dictyobacter</taxon>
    </lineage>
</organism>
<keyword evidence="2" id="KW-1185">Reference proteome</keyword>
<proteinExistence type="predicted"/>
<dbReference type="Gene3D" id="1.10.30.50">
    <property type="match status" value="1"/>
</dbReference>
<accession>A0ABQ6G4U5</accession>
<reference evidence="1 2" key="1">
    <citation type="submission" date="2023-02" db="EMBL/GenBank/DDBJ databases">
        <title>Dictyobacter halimunensis sp. nov., a new member of the class Ktedonobacteria from forest soil in a geothermal area.</title>
        <authorList>
            <person name="Rachmania M.K."/>
            <person name="Ningsih F."/>
            <person name="Sakai Y."/>
            <person name="Yabe S."/>
            <person name="Yokota A."/>
            <person name="Sjamsuridzal W."/>
        </authorList>
    </citation>
    <scope>NUCLEOTIDE SEQUENCE [LARGE SCALE GENOMIC DNA]</scope>
    <source>
        <strain evidence="1 2">S3.2.2.5</strain>
    </source>
</reference>
<name>A0ABQ6G4U5_9CHLR</name>